<dbReference type="FunFam" id="3.50.50.60:FF:000430">
    <property type="entry name" value="Farnesylcysteine lyase"/>
    <property type="match status" value="1"/>
</dbReference>
<organism evidence="10 11">
    <name type="scientific">Rhynchospora pubera</name>
    <dbReference type="NCBI Taxonomy" id="906938"/>
    <lineage>
        <taxon>Eukaryota</taxon>
        <taxon>Viridiplantae</taxon>
        <taxon>Streptophyta</taxon>
        <taxon>Embryophyta</taxon>
        <taxon>Tracheophyta</taxon>
        <taxon>Spermatophyta</taxon>
        <taxon>Magnoliopsida</taxon>
        <taxon>Liliopsida</taxon>
        <taxon>Poales</taxon>
        <taxon>Cyperaceae</taxon>
        <taxon>Cyperoideae</taxon>
        <taxon>Rhynchosporeae</taxon>
        <taxon>Rhynchospora</taxon>
    </lineage>
</organism>
<dbReference type="Gene3D" id="3.50.50.60">
    <property type="entry name" value="FAD/NAD(P)-binding domain"/>
    <property type="match status" value="2"/>
</dbReference>
<gene>
    <name evidence="10" type="ORF">LUZ62_056806</name>
</gene>
<evidence type="ECO:0000259" key="9">
    <source>
        <dbReference type="Pfam" id="PF07156"/>
    </source>
</evidence>
<comment type="similarity">
    <text evidence="2">Belongs to the prenylcysteine oxidase family.</text>
</comment>
<evidence type="ECO:0000313" key="10">
    <source>
        <dbReference type="EMBL" id="KAJ4772549.1"/>
    </source>
</evidence>
<dbReference type="InterPro" id="IPR036188">
    <property type="entry name" value="FAD/NAD-bd_sf"/>
</dbReference>
<reference evidence="10" key="1">
    <citation type="submission" date="2022-08" db="EMBL/GenBank/DDBJ databases">
        <authorList>
            <person name="Marques A."/>
        </authorList>
    </citation>
    <scope>NUCLEOTIDE SEQUENCE</scope>
    <source>
        <strain evidence="10">RhyPub2mFocal</strain>
        <tissue evidence="10">Leaves</tissue>
    </source>
</reference>
<evidence type="ECO:0000256" key="4">
    <source>
        <dbReference type="ARBA" id="ARBA00022729"/>
    </source>
</evidence>
<evidence type="ECO:0000313" key="11">
    <source>
        <dbReference type="Proteomes" id="UP001140206"/>
    </source>
</evidence>
<protein>
    <submittedName>
        <fullName evidence="10">Prenylcysteine oxidase</fullName>
    </submittedName>
</protein>
<keyword evidence="7" id="KW-0325">Glycoprotein</keyword>
<dbReference type="AlphaFoldDB" id="A0AAV8DX68"/>
<feature type="chain" id="PRO_5043753853" evidence="8">
    <location>
        <begin position="27"/>
        <end position="492"/>
    </location>
</feature>
<keyword evidence="3" id="KW-0285">Flavoprotein</keyword>
<dbReference type="InterPro" id="IPR010795">
    <property type="entry name" value="Prenylcys_lyase"/>
</dbReference>
<dbReference type="InterPro" id="IPR017046">
    <property type="entry name" value="Prenylcysteine_Oxase1"/>
</dbReference>
<dbReference type="EMBL" id="JAMFTS010000003">
    <property type="protein sequence ID" value="KAJ4772549.1"/>
    <property type="molecule type" value="Genomic_DNA"/>
</dbReference>
<evidence type="ECO:0000256" key="7">
    <source>
        <dbReference type="ARBA" id="ARBA00023180"/>
    </source>
</evidence>
<dbReference type="Pfam" id="PF13450">
    <property type="entry name" value="NAD_binding_8"/>
    <property type="match status" value="1"/>
</dbReference>
<dbReference type="Pfam" id="PF07156">
    <property type="entry name" value="Prenylcys_lyase"/>
    <property type="match status" value="1"/>
</dbReference>
<keyword evidence="4 8" id="KW-0732">Signal</keyword>
<comment type="caution">
    <text evidence="10">The sequence shown here is derived from an EMBL/GenBank/DDBJ whole genome shotgun (WGS) entry which is preliminary data.</text>
</comment>
<evidence type="ECO:0000256" key="6">
    <source>
        <dbReference type="ARBA" id="ARBA00023002"/>
    </source>
</evidence>
<dbReference type="PANTHER" id="PTHR15944:SF0">
    <property type="entry name" value="PRENYLCYSTEINE LYASE DOMAIN-CONTAINING PROTEIN"/>
    <property type="match status" value="1"/>
</dbReference>
<evidence type="ECO:0000256" key="3">
    <source>
        <dbReference type="ARBA" id="ARBA00022630"/>
    </source>
</evidence>
<evidence type="ECO:0000256" key="2">
    <source>
        <dbReference type="ARBA" id="ARBA00009967"/>
    </source>
</evidence>
<dbReference type="GO" id="GO:0001735">
    <property type="term" value="F:prenylcysteine oxidase activity"/>
    <property type="evidence" value="ECO:0007669"/>
    <property type="project" value="InterPro"/>
</dbReference>
<accession>A0AAV8DX68</accession>
<feature type="domain" description="Prenylcysteine lyase" evidence="9">
    <location>
        <begin position="148"/>
        <end position="473"/>
    </location>
</feature>
<evidence type="ECO:0000256" key="5">
    <source>
        <dbReference type="ARBA" id="ARBA00022827"/>
    </source>
</evidence>
<dbReference type="PANTHER" id="PTHR15944">
    <property type="entry name" value="FARNESYLCYSTEINE LYASE"/>
    <property type="match status" value="1"/>
</dbReference>
<dbReference type="Proteomes" id="UP001140206">
    <property type="component" value="Chromosome 3"/>
</dbReference>
<keyword evidence="6" id="KW-0560">Oxidoreductase</keyword>
<evidence type="ECO:0000256" key="1">
    <source>
        <dbReference type="ARBA" id="ARBA00001974"/>
    </source>
</evidence>
<name>A0AAV8DX68_9POAL</name>
<sequence>MAPFHSHLFLPLLLLLLFSLSSPSTSLPTSVCVIGSGIGGSSLSFFLQNQTAIPTSHLSIRVFERRGRIGGRTASVNLSGDLFKAGASIIHGKNLHAVRFAELLGLDRVEPDGADWLGIWDGSGFVFKTLKPPPDDSSAIWKWLYGVADALLLVKRYGLSLSTMQRFVKDLLDKFMLFYMEPEKRPVFKTVEEMLKWNGLYGLTQITLEEVLIGADLSSRLISELVTVITRINYGQSVAMSGLAGAVALAGSNADLWTVKGGNWLLAKGLLELTKPTLHLHEGIESISDKGDHYLLTSDKGKEYECDVTVVATPLDEVNITFVPPVSIPYRRMQHTYTTFIRGLLNPKYFGLSSIEDIPDLVGTIETPNVSFSSVSILKQYGERDFAYKIFSRSELDDTLLDQLFSVRRDTIRIDWPAYPHYKAPEKFAPFLLDERHLYYINTFESAASCIETSAVAAENVARLIICRLLQSSTEQNIKPLPTSQEILHSDL</sequence>
<keyword evidence="11" id="KW-1185">Reference proteome</keyword>
<evidence type="ECO:0000256" key="8">
    <source>
        <dbReference type="SAM" id="SignalP"/>
    </source>
</evidence>
<comment type="cofactor">
    <cofactor evidence="1">
        <name>FAD</name>
        <dbReference type="ChEBI" id="CHEBI:57692"/>
    </cofactor>
</comment>
<dbReference type="SUPFAM" id="SSF51905">
    <property type="entry name" value="FAD/NAD(P)-binding domain"/>
    <property type="match status" value="1"/>
</dbReference>
<keyword evidence="5" id="KW-0274">FAD</keyword>
<feature type="signal peptide" evidence="8">
    <location>
        <begin position="1"/>
        <end position="26"/>
    </location>
</feature>
<proteinExistence type="inferred from homology"/>
<dbReference type="GO" id="GO:0030327">
    <property type="term" value="P:prenylated protein catabolic process"/>
    <property type="evidence" value="ECO:0007669"/>
    <property type="project" value="TreeGrafter"/>
</dbReference>
<dbReference type="GO" id="GO:0030328">
    <property type="term" value="P:prenylcysteine catabolic process"/>
    <property type="evidence" value="ECO:0007669"/>
    <property type="project" value="InterPro"/>
</dbReference>